<feature type="compositionally biased region" description="Basic residues" evidence="1">
    <location>
        <begin position="152"/>
        <end position="161"/>
    </location>
</feature>
<feature type="compositionally biased region" description="Polar residues" evidence="1">
    <location>
        <begin position="35"/>
        <end position="54"/>
    </location>
</feature>
<feature type="compositionally biased region" description="Basic and acidic residues" evidence="1">
    <location>
        <begin position="264"/>
        <end position="279"/>
    </location>
</feature>
<feature type="compositionally biased region" description="Polar residues" evidence="1">
    <location>
        <begin position="233"/>
        <end position="242"/>
    </location>
</feature>
<evidence type="ECO:0000313" key="2">
    <source>
        <dbReference type="EMBL" id="KAF2100230.1"/>
    </source>
</evidence>
<protein>
    <submittedName>
        <fullName evidence="2">Uncharacterized protein</fullName>
    </submittedName>
</protein>
<organism evidence="2 3">
    <name type="scientific">Rhizodiscina lignyota</name>
    <dbReference type="NCBI Taxonomy" id="1504668"/>
    <lineage>
        <taxon>Eukaryota</taxon>
        <taxon>Fungi</taxon>
        <taxon>Dikarya</taxon>
        <taxon>Ascomycota</taxon>
        <taxon>Pezizomycotina</taxon>
        <taxon>Dothideomycetes</taxon>
        <taxon>Pleosporomycetidae</taxon>
        <taxon>Aulographales</taxon>
        <taxon>Rhizodiscinaceae</taxon>
        <taxon>Rhizodiscina</taxon>
    </lineage>
</organism>
<dbReference type="OrthoDB" id="5423707at2759"/>
<feature type="compositionally biased region" description="Low complexity" evidence="1">
    <location>
        <begin position="245"/>
        <end position="258"/>
    </location>
</feature>
<feature type="compositionally biased region" description="Polar residues" evidence="1">
    <location>
        <begin position="162"/>
        <end position="172"/>
    </location>
</feature>
<feature type="region of interest" description="Disordered" evidence="1">
    <location>
        <begin position="402"/>
        <end position="435"/>
    </location>
</feature>
<dbReference type="GO" id="GO:0030515">
    <property type="term" value="F:snoRNA binding"/>
    <property type="evidence" value="ECO:0007669"/>
    <property type="project" value="InterPro"/>
</dbReference>
<proteinExistence type="predicted"/>
<sequence>MVTTRSSDHKNDVSATPDKMKSGELDNQKPHVLRQRNTNQSSEMENDLQNSAKRSLQADEDTPATKRRRPNWKGKKETAPAEEANEEDAGAESDNKHAIGGDVMGTPGQEGEYSIYETPATRPQSSVYATPATHLAKPGSSATATPPASHIPKNRSQKGTKSKSGAQNSILSTAKKANAFVPTPKATHIRFDSEESESLPPTNADPHEPLLNNDNEEEPESESEDDEAPEAITNASAIQSARTFDAGASRAVAAQRAATRTKRKDRDTVLKSQAKEAGNKGRKRRQQEEEEDDSDVEEIPRTDLDDDAQTAYISLSSIPNLLPQELLDAAPEVRPLSPPPLALSTTTSKPDKLDLLNPKRPKDVKRGPVKVRVLQDSNPLLAPKADRKTGTVREARETWMMGRAGTGGKMKGVVGTGKMERRAVGSASGKGFLRK</sequence>
<dbReference type="EMBL" id="ML978124">
    <property type="protein sequence ID" value="KAF2100230.1"/>
    <property type="molecule type" value="Genomic_DNA"/>
</dbReference>
<gene>
    <name evidence="2" type="ORF">NA57DRAFT_54328</name>
</gene>
<keyword evidence="3" id="KW-1185">Reference proteome</keyword>
<dbReference type="Pfam" id="PF08297">
    <property type="entry name" value="U3_snoRNA_assoc"/>
    <property type="match status" value="1"/>
</dbReference>
<dbReference type="Proteomes" id="UP000799772">
    <property type="component" value="Unassembled WGS sequence"/>
</dbReference>
<dbReference type="AlphaFoldDB" id="A0A9P4IJ68"/>
<reference evidence="2" key="1">
    <citation type="journal article" date="2020" name="Stud. Mycol.">
        <title>101 Dothideomycetes genomes: a test case for predicting lifestyles and emergence of pathogens.</title>
        <authorList>
            <person name="Haridas S."/>
            <person name="Albert R."/>
            <person name="Binder M."/>
            <person name="Bloem J."/>
            <person name="Labutti K."/>
            <person name="Salamov A."/>
            <person name="Andreopoulos B."/>
            <person name="Baker S."/>
            <person name="Barry K."/>
            <person name="Bills G."/>
            <person name="Bluhm B."/>
            <person name="Cannon C."/>
            <person name="Castanera R."/>
            <person name="Culley D."/>
            <person name="Daum C."/>
            <person name="Ezra D."/>
            <person name="Gonzalez J."/>
            <person name="Henrissat B."/>
            <person name="Kuo A."/>
            <person name="Liang C."/>
            <person name="Lipzen A."/>
            <person name="Lutzoni F."/>
            <person name="Magnuson J."/>
            <person name="Mondo S."/>
            <person name="Nolan M."/>
            <person name="Ohm R."/>
            <person name="Pangilinan J."/>
            <person name="Park H.-J."/>
            <person name="Ramirez L."/>
            <person name="Alfaro M."/>
            <person name="Sun H."/>
            <person name="Tritt A."/>
            <person name="Yoshinaga Y."/>
            <person name="Zwiers L.-H."/>
            <person name="Turgeon B."/>
            <person name="Goodwin S."/>
            <person name="Spatafora J."/>
            <person name="Crous P."/>
            <person name="Grigoriev I."/>
        </authorList>
    </citation>
    <scope>NUCLEOTIDE SEQUENCE</scope>
    <source>
        <strain evidence="2">CBS 133067</strain>
    </source>
</reference>
<evidence type="ECO:0000313" key="3">
    <source>
        <dbReference type="Proteomes" id="UP000799772"/>
    </source>
</evidence>
<accession>A0A9P4IJ68</accession>
<feature type="region of interest" description="Disordered" evidence="1">
    <location>
        <begin position="1"/>
        <end position="310"/>
    </location>
</feature>
<feature type="region of interest" description="Disordered" evidence="1">
    <location>
        <begin position="329"/>
        <end position="367"/>
    </location>
</feature>
<dbReference type="InterPro" id="IPR013268">
    <property type="entry name" value="UTP16"/>
</dbReference>
<comment type="caution">
    <text evidence="2">The sequence shown here is derived from an EMBL/GenBank/DDBJ whole genome shotgun (WGS) entry which is preliminary data.</text>
</comment>
<name>A0A9P4IJ68_9PEZI</name>
<dbReference type="GO" id="GO:0006364">
    <property type="term" value="P:rRNA processing"/>
    <property type="evidence" value="ECO:0007669"/>
    <property type="project" value="InterPro"/>
</dbReference>
<feature type="compositionally biased region" description="Basic and acidic residues" evidence="1">
    <location>
        <begin position="1"/>
        <end position="29"/>
    </location>
</feature>
<feature type="compositionally biased region" description="Acidic residues" evidence="1">
    <location>
        <begin position="288"/>
        <end position="297"/>
    </location>
</feature>
<feature type="compositionally biased region" description="Acidic residues" evidence="1">
    <location>
        <begin position="214"/>
        <end position="229"/>
    </location>
</feature>
<evidence type="ECO:0000256" key="1">
    <source>
        <dbReference type="SAM" id="MobiDB-lite"/>
    </source>
</evidence>